<dbReference type="Proteomes" id="UP000566819">
    <property type="component" value="Unassembled WGS sequence"/>
</dbReference>
<dbReference type="InterPro" id="IPR011665">
    <property type="entry name" value="BRF1_TBP-bd_dom"/>
</dbReference>
<organism evidence="3 4">
    <name type="scientific">Cudoniella acicularis</name>
    <dbReference type="NCBI Taxonomy" id="354080"/>
    <lineage>
        <taxon>Eukaryota</taxon>
        <taxon>Fungi</taxon>
        <taxon>Dikarya</taxon>
        <taxon>Ascomycota</taxon>
        <taxon>Pezizomycotina</taxon>
        <taxon>Leotiomycetes</taxon>
        <taxon>Helotiales</taxon>
        <taxon>Tricladiaceae</taxon>
        <taxon>Cudoniella</taxon>
    </lineage>
</organism>
<evidence type="ECO:0000259" key="2">
    <source>
        <dbReference type="Pfam" id="PF07741"/>
    </source>
</evidence>
<feature type="region of interest" description="Disordered" evidence="1">
    <location>
        <begin position="87"/>
        <end position="120"/>
    </location>
</feature>
<accession>A0A8H4QTK1</accession>
<evidence type="ECO:0000313" key="3">
    <source>
        <dbReference type="EMBL" id="KAF4617102.1"/>
    </source>
</evidence>
<dbReference type="EMBL" id="JAAMPI010002176">
    <property type="protein sequence ID" value="KAF4617102.1"/>
    <property type="molecule type" value="Genomic_DNA"/>
</dbReference>
<feature type="compositionally biased region" description="Acidic residues" evidence="1">
    <location>
        <begin position="194"/>
        <end position="211"/>
    </location>
</feature>
<reference evidence="3 4" key="1">
    <citation type="submission" date="2020-03" db="EMBL/GenBank/DDBJ databases">
        <title>Draft Genome Sequence of Cudoniella acicularis.</title>
        <authorList>
            <person name="Buettner E."/>
            <person name="Kellner H."/>
        </authorList>
    </citation>
    <scope>NUCLEOTIDE SEQUENCE [LARGE SCALE GENOMIC DNA]</scope>
    <source>
        <strain evidence="3 4">DSM 108380</strain>
    </source>
</reference>
<dbReference type="AlphaFoldDB" id="A0A8H4QTK1"/>
<feature type="region of interest" description="Disordered" evidence="1">
    <location>
        <begin position="149"/>
        <end position="284"/>
    </location>
</feature>
<keyword evidence="4" id="KW-1185">Reference proteome</keyword>
<evidence type="ECO:0000313" key="4">
    <source>
        <dbReference type="Proteomes" id="UP000566819"/>
    </source>
</evidence>
<gene>
    <name evidence="3" type="ORF">G7Y89_g15045</name>
</gene>
<feature type="compositionally biased region" description="Basic residues" evidence="1">
    <location>
        <begin position="95"/>
        <end position="105"/>
    </location>
</feature>
<feature type="compositionally biased region" description="Polar residues" evidence="1">
    <location>
        <begin position="149"/>
        <end position="183"/>
    </location>
</feature>
<evidence type="ECO:0000256" key="1">
    <source>
        <dbReference type="SAM" id="MobiDB-lite"/>
    </source>
</evidence>
<name>A0A8H4QTK1_9HELO</name>
<sequence length="284" mass="31381">MISDPNTVDHALSYARAQKRAAEHMLVFGQSKVPVNMDCHIGEDEFANDPEVQNCLLAPEDVAKKEQVWVNTNKDWLRQQQIKAYKKKLEERGPPKARRNRKKKPRIGEGQVTPAASPGEAAVGVLKARAFSKKINYDAIRGMFDDLTPTSALGSTDTSRVVSRAGSESVTGSTPSASVTESAPPTPAAIAESEMGDSVELNEDDIEDTEGDYVVPEPETPRVQNEPVQEEEPEDWRKGFIRQNSDDEDGFPEDDEDDYMGEGFEEPDFDAEIGAFDGPEDDDY</sequence>
<feature type="domain" description="Brf1 TBP-binding" evidence="2">
    <location>
        <begin position="44"/>
        <end position="145"/>
    </location>
</feature>
<proteinExistence type="predicted"/>
<dbReference type="OrthoDB" id="511529at2759"/>
<feature type="compositionally biased region" description="Acidic residues" evidence="1">
    <location>
        <begin position="246"/>
        <end position="271"/>
    </location>
</feature>
<comment type="caution">
    <text evidence="3">The sequence shown here is derived from an EMBL/GenBank/DDBJ whole genome shotgun (WGS) entry which is preliminary data.</text>
</comment>
<protein>
    <recommendedName>
        <fullName evidence="2">Brf1 TBP-binding domain-containing protein</fullName>
    </recommendedName>
</protein>
<dbReference type="Gene3D" id="1.20.5.650">
    <property type="entry name" value="Single helix bin"/>
    <property type="match status" value="1"/>
</dbReference>
<dbReference type="Pfam" id="PF07741">
    <property type="entry name" value="BRF1"/>
    <property type="match status" value="1"/>
</dbReference>